<dbReference type="AlphaFoldDB" id="A0AA40FRQ1"/>
<evidence type="ECO:0000313" key="3">
    <source>
        <dbReference type="Proteomes" id="UP001177670"/>
    </source>
</evidence>
<evidence type="ECO:0000313" key="2">
    <source>
        <dbReference type="EMBL" id="KAK1123690.1"/>
    </source>
</evidence>
<gene>
    <name evidence="2" type="ORF">K0M31_008388</name>
</gene>
<accession>A0AA40FRQ1</accession>
<dbReference type="EMBL" id="JAHYIQ010000020">
    <property type="protein sequence ID" value="KAK1123690.1"/>
    <property type="molecule type" value="Genomic_DNA"/>
</dbReference>
<evidence type="ECO:0000256" key="1">
    <source>
        <dbReference type="SAM" id="MobiDB-lite"/>
    </source>
</evidence>
<keyword evidence="3" id="KW-1185">Reference proteome</keyword>
<protein>
    <submittedName>
        <fullName evidence="2">Uncharacterized protein</fullName>
    </submittedName>
</protein>
<proteinExistence type="predicted"/>
<feature type="region of interest" description="Disordered" evidence="1">
    <location>
        <begin position="67"/>
        <end position="100"/>
    </location>
</feature>
<sequence length="100" mass="10794">MAAYFENQRSSRVLAIHQVPRFRMDDALPGGCPRDSTTASHQVSPALPISVAFAPIVNPSLAFERRPCTSTRRPAAAQKLYDPPASGLSWKCPQAAGKDS</sequence>
<dbReference type="Proteomes" id="UP001177670">
    <property type="component" value="Unassembled WGS sequence"/>
</dbReference>
<comment type="caution">
    <text evidence="2">The sequence shown here is derived from an EMBL/GenBank/DDBJ whole genome shotgun (WGS) entry which is preliminary data.</text>
</comment>
<organism evidence="2 3">
    <name type="scientific">Melipona bicolor</name>
    <dbReference type="NCBI Taxonomy" id="60889"/>
    <lineage>
        <taxon>Eukaryota</taxon>
        <taxon>Metazoa</taxon>
        <taxon>Ecdysozoa</taxon>
        <taxon>Arthropoda</taxon>
        <taxon>Hexapoda</taxon>
        <taxon>Insecta</taxon>
        <taxon>Pterygota</taxon>
        <taxon>Neoptera</taxon>
        <taxon>Endopterygota</taxon>
        <taxon>Hymenoptera</taxon>
        <taxon>Apocrita</taxon>
        <taxon>Aculeata</taxon>
        <taxon>Apoidea</taxon>
        <taxon>Anthophila</taxon>
        <taxon>Apidae</taxon>
        <taxon>Melipona</taxon>
    </lineage>
</organism>
<name>A0AA40FRQ1_9HYME</name>
<reference evidence="2" key="1">
    <citation type="submission" date="2021-10" db="EMBL/GenBank/DDBJ databases">
        <title>Melipona bicolor Genome sequencing and assembly.</title>
        <authorList>
            <person name="Araujo N.S."/>
            <person name="Arias M.C."/>
        </authorList>
    </citation>
    <scope>NUCLEOTIDE SEQUENCE</scope>
    <source>
        <strain evidence="2">USP_2M_L1-L4_2017</strain>
        <tissue evidence="2">Whole body</tissue>
    </source>
</reference>